<protein>
    <submittedName>
        <fullName evidence="1 2">Uncharacterized protein</fullName>
    </submittedName>
</protein>
<evidence type="ECO:0000313" key="1">
    <source>
        <dbReference type="EMBL" id="KEH42621.1"/>
    </source>
</evidence>
<gene>
    <name evidence="1" type="ordered locus">MTR_1g070525</name>
</gene>
<dbReference type="EnsemblPlants" id="KEH42621">
    <property type="protein sequence ID" value="KEH42621"/>
    <property type="gene ID" value="MTR_1g070525"/>
</dbReference>
<name>A0A072VLW0_MEDTR</name>
<dbReference type="Proteomes" id="UP000002051">
    <property type="component" value="Unassembled WGS sequence"/>
</dbReference>
<reference evidence="1 3" key="1">
    <citation type="journal article" date="2011" name="Nature">
        <title>The Medicago genome provides insight into the evolution of rhizobial symbioses.</title>
        <authorList>
            <person name="Young N.D."/>
            <person name="Debelle F."/>
            <person name="Oldroyd G.E."/>
            <person name="Geurts R."/>
            <person name="Cannon S.B."/>
            <person name="Udvardi M.K."/>
            <person name="Benedito V.A."/>
            <person name="Mayer K.F."/>
            <person name="Gouzy J."/>
            <person name="Schoof H."/>
            <person name="Van de Peer Y."/>
            <person name="Proost S."/>
            <person name="Cook D.R."/>
            <person name="Meyers B.C."/>
            <person name="Spannagl M."/>
            <person name="Cheung F."/>
            <person name="De Mita S."/>
            <person name="Krishnakumar V."/>
            <person name="Gundlach H."/>
            <person name="Zhou S."/>
            <person name="Mudge J."/>
            <person name="Bharti A.K."/>
            <person name="Murray J.D."/>
            <person name="Naoumkina M.A."/>
            <person name="Rosen B."/>
            <person name="Silverstein K.A."/>
            <person name="Tang H."/>
            <person name="Rombauts S."/>
            <person name="Zhao P.X."/>
            <person name="Zhou P."/>
            <person name="Barbe V."/>
            <person name="Bardou P."/>
            <person name="Bechner M."/>
            <person name="Bellec A."/>
            <person name="Berger A."/>
            <person name="Berges H."/>
            <person name="Bidwell S."/>
            <person name="Bisseling T."/>
            <person name="Choisne N."/>
            <person name="Couloux A."/>
            <person name="Denny R."/>
            <person name="Deshpande S."/>
            <person name="Dai X."/>
            <person name="Doyle J.J."/>
            <person name="Dudez A.M."/>
            <person name="Farmer A.D."/>
            <person name="Fouteau S."/>
            <person name="Franken C."/>
            <person name="Gibelin C."/>
            <person name="Gish J."/>
            <person name="Goldstein S."/>
            <person name="Gonzalez A.J."/>
            <person name="Green P.J."/>
            <person name="Hallab A."/>
            <person name="Hartog M."/>
            <person name="Hua A."/>
            <person name="Humphray S.J."/>
            <person name="Jeong D.H."/>
            <person name="Jing Y."/>
            <person name="Jocker A."/>
            <person name="Kenton S.M."/>
            <person name="Kim D.J."/>
            <person name="Klee K."/>
            <person name="Lai H."/>
            <person name="Lang C."/>
            <person name="Lin S."/>
            <person name="Macmil S.L."/>
            <person name="Magdelenat G."/>
            <person name="Matthews L."/>
            <person name="McCorrison J."/>
            <person name="Monaghan E.L."/>
            <person name="Mun J.H."/>
            <person name="Najar F.Z."/>
            <person name="Nicholson C."/>
            <person name="Noirot C."/>
            <person name="O'Bleness M."/>
            <person name="Paule C.R."/>
            <person name="Poulain J."/>
            <person name="Prion F."/>
            <person name="Qin B."/>
            <person name="Qu C."/>
            <person name="Retzel E.F."/>
            <person name="Riddle C."/>
            <person name="Sallet E."/>
            <person name="Samain S."/>
            <person name="Samson N."/>
            <person name="Sanders I."/>
            <person name="Saurat O."/>
            <person name="Scarpelli C."/>
            <person name="Schiex T."/>
            <person name="Segurens B."/>
            <person name="Severin A.J."/>
            <person name="Sherrier D.J."/>
            <person name="Shi R."/>
            <person name="Sims S."/>
            <person name="Singer S.R."/>
            <person name="Sinharoy S."/>
            <person name="Sterck L."/>
            <person name="Viollet A."/>
            <person name="Wang B.B."/>
            <person name="Wang K."/>
            <person name="Wang M."/>
            <person name="Wang X."/>
            <person name="Warfsmann J."/>
            <person name="Weissenbach J."/>
            <person name="White D.D."/>
            <person name="White J.D."/>
            <person name="Wiley G.B."/>
            <person name="Wincker P."/>
            <person name="Xing Y."/>
            <person name="Yang L."/>
            <person name="Yao Z."/>
            <person name="Ying F."/>
            <person name="Zhai J."/>
            <person name="Zhou L."/>
            <person name="Zuber A."/>
            <person name="Denarie J."/>
            <person name="Dixon R.A."/>
            <person name="May G.D."/>
            <person name="Schwartz D.C."/>
            <person name="Rogers J."/>
            <person name="Quetier F."/>
            <person name="Town C.D."/>
            <person name="Roe B.A."/>
        </authorList>
    </citation>
    <scope>NUCLEOTIDE SEQUENCE [LARGE SCALE GENOMIC DNA]</scope>
    <source>
        <strain evidence="1">A17</strain>
        <strain evidence="2 3">cv. Jemalong A17</strain>
    </source>
</reference>
<proteinExistence type="predicted"/>
<dbReference type="AlphaFoldDB" id="A0A072VLW0"/>
<evidence type="ECO:0000313" key="2">
    <source>
        <dbReference type="EnsemblPlants" id="KEH42621"/>
    </source>
</evidence>
<organism evidence="1 3">
    <name type="scientific">Medicago truncatula</name>
    <name type="common">Barrel medic</name>
    <name type="synonym">Medicago tribuloides</name>
    <dbReference type="NCBI Taxonomy" id="3880"/>
    <lineage>
        <taxon>Eukaryota</taxon>
        <taxon>Viridiplantae</taxon>
        <taxon>Streptophyta</taxon>
        <taxon>Embryophyta</taxon>
        <taxon>Tracheophyta</taxon>
        <taxon>Spermatophyta</taxon>
        <taxon>Magnoliopsida</taxon>
        <taxon>eudicotyledons</taxon>
        <taxon>Gunneridae</taxon>
        <taxon>Pentapetalae</taxon>
        <taxon>rosids</taxon>
        <taxon>fabids</taxon>
        <taxon>Fabales</taxon>
        <taxon>Fabaceae</taxon>
        <taxon>Papilionoideae</taxon>
        <taxon>50 kb inversion clade</taxon>
        <taxon>NPAAA clade</taxon>
        <taxon>Hologalegina</taxon>
        <taxon>IRL clade</taxon>
        <taxon>Trifolieae</taxon>
        <taxon>Medicago</taxon>
    </lineage>
</organism>
<reference evidence="2" key="3">
    <citation type="submission" date="2015-04" db="UniProtKB">
        <authorList>
            <consortium name="EnsemblPlants"/>
        </authorList>
    </citation>
    <scope>IDENTIFICATION</scope>
    <source>
        <strain evidence="2">cv. Jemalong A17</strain>
    </source>
</reference>
<dbReference type="EMBL" id="CM001217">
    <property type="protein sequence ID" value="KEH42621.1"/>
    <property type="molecule type" value="Genomic_DNA"/>
</dbReference>
<accession>A0A072VLW0</accession>
<evidence type="ECO:0000313" key="3">
    <source>
        <dbReference type="Proteomes" id="UP000002051"/>
    </source>
</evidence>
<sequence>MALGQHNRALFPSIGKTNFSTTFCSELNLGVFMKVVDIDVIFQVDLEGLLLDF</sequence>
<reference evidence="1 3" key="2">
    <citation type="journal article" date="2014" name="BMC Genomics">
        <title>An improved genome release (version Mt4.0) for the model legume Medicago truncatula.</title>
        <authorList>
            <person name="Tang H."/>
            <person name="Krishnakumar V."/>
            <person name="Bidwell S."/>
            <person name="Rosen B."/>
            <person name="Chan A."/>
            <person name="Zhou S."/>
            <person name="Gentzbittel L."/>
            <person name="Childs K.L."/>
            <person name="Yandell M."/>
            <person name="Gundlach H."/>
            <person name="Mayer K.F."/>
            <person name="Schwartz D.C."/>
            <person name="Town C.D."/>
        </authorList>
    </citation>
    <scope>GENOME REANNOTATION</scope>
    <source>
        <strain evidence="1">A17</strain>
        <strain evidence="2 3">cv. Jemalong A17</strain>
    </source>
</reference>
<keyword evidence="3" id="KW-1185">Reference proteome</keyword>
<dbReference type="HOGENOM" id="CLU_3071666_0_0_1"/>